<dbReference type="AlphaFoldDB" id="A0A379DEW1"/>
<name>A0A379DEW1_9PAST</name>
<dbReference type="InterPro" id="IPR041535">
    <property type="entry name" value="VbhA"/>
</dbReference>
<dbReference type="Proteomes" id="UP000255417">
    <property type="component" value="Unassembled WGS sequence"/>
</dbReference>
<evidence type="ECO:0000259" key="1">
    <source>
        <dbReference type="Pfam" id="PF18495"/>
    </source>
</evidence>
<dbReference type="CDD" id="cd11586">
    <property type="entry name" value="VbhA_like"/>
    <property type="match status" value="1"/>
</dbReference>
<dbReference type="Gene3D" id="1.10.8.1050">
    <property type="entry name" value="Antitoxin VbhA-like"/>
    <property type="match status" value="1"/>
</dbReference>
<reference evidence="2 3" key="1">
    <citation type="submission" date="2018-06" db="EMBL/GenBank/DDBJ databases">
        <authorList>
            <consortium name="Pathogen Informatics"/>
            <person name="Doyle S."/>
        </authorList>
    </citation>
    <scope>NUCLEOTIDE SEQUENCE [LARGE SCALE GENOMIC DNA]</scope>
    <source>
        <strain evidence="2 3">NCTC12872</strain>
    </source>
</reference>
<evidence type="ECO:0000313" key="2">
    <source>
        <dbReference type="EMBL" id="SUB76419.1"/>
    </source>
</evidence>
<dbReference type="InterPro" id="IPR033788">
    <property type="entry name" value="VbhA-like"/>
</dbReference>
<gene>
    <name evidence="2" type="ORF">NCTC12872_02047</name>
</gene>
<proteinExistence type="predicted"/>
<feature type="domain" description="Antitoxin VbhA" evidence="1">
    <location>
        <begin position="12"/>
        <end position="46"/>
    </location>
</feature>
<organism evidence="2 3">
    <name type="scientific">Phocoenobacter uteri</name>
    <dbReference type="NCBI Taxonomy" id="146806"/>
    <lineage>
        <taxon>Bacteria</taxon>
        <taxon>Pseudomonadati</taxon>
        <taxon>Pseudomonadota</taxon>
        <taxon>Gammaproteobacteria</taxon>
        <taxon>Pasteurellales</taxon>
        <taxon>Pasteurellaceae</taxon>
        <taxon>Phocoenobacter</taxon>
    </lineage>
</organism>
<accession>A0A379DEW1</accession>
<dbReference type="Pfam" id="PF18495">
    <property type="entry name" value="VbhA"/>
    <property type="match status" value="1"/>
</dbReference>
<protein>
    <recommendedName>
        <fullName evidence="1">Antitoxin VbhA domain-containing protein</fullName>
    </recommendedName>
</protein>
<dbReference type="EMBL" id="UGTA01000002">
    <property type="protein sequence ID" value="SUB76419.1"/>
    <property type="molecule type" value="Genomic_DNA"/>
</dbReference>
<keyword evidence="3" id="KW-1185">Reference proteome</keyword>
<sequence length="66" mass="7779">MNKNDDLKRRNYHVRNAIASFALEGEIPSPHLLELLKKYENGEISSLEELEIKFENRELINEQPIK</sequence>
<dbReference type="InterPro" id="IPR043038">
    <property type="entry name" value="VbhA_sf"/>
</dbReference>
<evidence type="ECO:0000313" key="3">
    <source>
        <dbReference type="Proteomes" id="UP000255417"/>
    </source>
</evidence>
<dbReference type="RefSeq" id="WP_115316500.1">
    <property type="nucleotide sequence ID" value="NZ_LWIF01000002.1"/>
</dbReference>